<proteinExistence type="inferred from homology"/>
<evidence type="ECO:0000259" key="2">
    <source>
        <dbReference type="Pfam" id="PF00582"/>
    </source>
</evidence>
<dbReference type="PANTHER" id="PTHR46268:SF6">
    <property type="entry name" value="UNIVERSAL STRESS PROTEIN UP12"/>
    <property type="match status" value="1"/>
</dbReference>
<name>A0A0S4KMJ7_9BACT</name>
<dbReference type="PANTHER" id="PTHR46268">
    <property type="entry name" value="STRESS RESPONSE PROTEIN NHAX"/>
    <property type="match status" value="1"/>
</dbReference>
<dbReference type="AlphaFoldDB" id="A0A0S4KMJ7"/>
<dbReference type="InterPro" id="IPR014729">
    <property type="entry name" value="Rossmann-like_a/b/a_fold"/>
</dbReference>
<keyword evidence="4" id="KW-1185">Reference proteome</keyword>
<dbReference type="SUPFAM" id="SSF52402">
    <property type="entry name" value="Adenine nucleotide alpha hydrolases-like"/>
    <property type="match status" value="2"/>
</dbReference>
<evidence type="ECO:0000256" key="1">
    <source>
        <dbReference type="ARBA" id="ARBA00008791"/>
    </source>
</evidence>
<feature type="domain" description="UspA" evidence="2">
    <location>
        <begin position="12"/>
        <end position="145"/>
    </location>
</feature>
<evidence type="ECO:0000313" key="3">
    <source>
        <dbReference type="EMBL" id="CUQ65676.1"/>
    </source>
</evidence>
<dbReference type="Gene3D" id="3.40.50.620">
    <property type="entry name" value="HUPs"/>
    <property type="match status" value="2"/>
</dbReference>
<evidence type="ECO:0000313" key="4">
    <source>
        <dbReference type="Proteomes" id="UP000066284"/>
    </source>
</evidence>
<accession>A0A0S4KMJ7</accession>
<organism evidence="3 4">
    <name type="scientific">Candidatus Nitrospira inopinata</name>
    <dbReference type="NCBI Taxonomy" id="1715989"/>
    <lineage>
        <taxon>Bacteria</taxon>
        <taxon>Pseudomonadati</taxon>
        <taxon>Nitrospirota</taxon>
        <taxon>Nitrospiria</taxon>
        <taxon>Nitrospirales</taxon>
        <taxon>Nitrospiraceae</taxon>
        <taxon>Nitrospira</taxon>
    </lineage>
</organism>
<dbReference type="Proteomes" id="UP000066284">
    <property type="component" value="Chromosome 1"/>
</dbReference>
<reference evidence="4" key="1">
    <citation type="submission" date="2015-09" db="EMBL/GenBank/DDBJ databases">
        <authorList>
            <person name="Daims H."/>
        </authorList>
    </citation>
    <scope>NUCLEOTIDE SEQUENCE [LARGE SCALE GENOMIC DNA]</scope>
</reference>
<sequence length="295" mass="32689">MPRSRHISPCLLLPTDFQQPARRAFKYGLAVARLLQTRLKLLHVIKLPSDDEDLPPDTRYARMMRTSALLELGRLARLAKDAGVEAEPIVDFGVPDECILRRLRQERAKLLVMGTEGRTGWDRLRLGSTAQMLVRRADCPVLAVHGGVAGDAVRQPARVKLSRIVLGTDFSSCARQAQRVVSRLAQLTDARVLVVHAHSMEDDIQHGRRRLDRLIQALRDRGVQAEGICRVGHPVETIVEEAGRWEADIVVVGTQGRRGLSRLLLGSVAEGVLRRAGCPVLVVRSADTLLNEGDR</sequence>
<dbReference type="Pfam" id="PF00582">
    <property type="entry name" value="Usp"/>
    <property type="match status" value="2"/>
</dbReference>
<dbReference type="InterPro" id="IPR006016">
    <property type="entry name" value="UspA"/>
</dbReference>
<dbReference type="KEGG" id="nio:NITINOP_0701"/>
<gene>
    <name evidence="3" type="ORF">NITINOP_0701</name>
</gene>
<dbReference type="RefSeq" id="WP_082633523.1">
    <property type="nucleotide sequence ID" value="NZ_LN885086.1"/>
</dbReference>
<comment type="similarity">
    <text evidence="1">Belongs to the universal stress protein A family.</text>
</comment>
<dbReference type="PRINTS" id="PR01438">
    <property type="entry name" value="UNVRSLSTRESS"/>
</dbReference>
<feature type="domain" description="UspA" evidence="2">
    <location>
        <begin position="162"/>
        <end position="284"/>
    </location>
</feature>
<dbReference type="OrthoDB" id="1522603at2"/>
<dbReference type="InterPro" id="IPR006015">
    <property type="entry name" value="Universal_stress_UspA"/>
</dbReference>
<dbReference type="STRING" id="1715989.NITINOP_0701"/>
<protein>
    <submittedName>
        <fullName evidence="3">Putative Universal stress protein</fullName>
    </submittedName>
</protein>
<dbReference type="EMBL" id="LN885086">
    <property type="protein sequence ID" value="CUQ65676.1"/>
    <property type="molecule type" value="Genomic_DNA"/>
</dbReference>
<dbReference type="CDD" id="cd00293">
    <property type="entry name" value="USP-like"/>
    <property type="match status" value="2"/>
</dbReference>